<evidence type="ECO:0000259" key="5">
    <source>
        <dbReference type="Pfam" id="PF00551"/>
    </source>
</evidence>
<sequence>MTTHSPKKIVVLISGSGSNLKTLIDNCQETHSFHVSEPINANICAVLTNNPSAGGLEFAREANINTHIVKQADFANRALFDEALLEIIQSYSPDLVVLAGYMRILSEQFVEALSGKLINIHPSLLPKYKGLDTHQRVLEANETEHGTSVHFVDTGLDSGPVILQAKVPVFPEDDADILTERVKYQEHQIYPLVVRWFIDGRLKLENNVAYLDGLALGPSGYAP</sequence>
<evidence type="ECO:0000256" key="4">
    <source>
        <dbReference type="HAMAP-Rule" id="MF_01930"/>
    </source>
</evidence>
<dbReference type="InterPro" id="IPR036477">
    <property type="entry name" value="Formyl_transf_N_sf"/>
</dbReference>
<dbReference type="GO" id="GO:0004644">
    <property type="term" value="F:phosphoribosylglycinamide formyltransferase activity"/>
    <property type="evidence" value="ECO:0007669"/>
    <property type="project" value="UniProtKB-EC"/>
</dbReference>
<dbReference type="EC" id="2.1.2.2" evidence="4"/>
<proteinExistence type="inferred from homology"/>
<feature type="active site" description="Proton donor" evidence="4">
    <location>
        <position position="121"/>
    </location>
</feature>
<dbReference type="HAMAP" id="MF_01930">
    <property type="entry name" value="PurN"/>
    <property type="match status" value="1"/>
</dbReference>
<feature type="binding site" evidence="4">
    <location>
        <begin position="102"/>
        <end position="105"/>
    </location>
    <ligand>
        <name>(6R)-10-formyltetrahydrofolate</name>
        <dbReference type="ChEBI" id="CHEBI:195366"/>
    </ligand>
</feature>
<evidence type="ECO:0000256" key="2">
    <source>
        <dbReference type="ARBA" id="ARBA00022679"/>
    </source>
</evidence>
<dbReference type="NCBIfam" id="TIGR00639">
    <property type="entry name" value="PurN"/>
    <property type="match status" value="1"/>
</dbReference>
<organism evidence="6 7">
    <name type="scientific">Thorsellia kenyensis</name>
    <dbReference type="NCBI Taxonomy" id="1549888"/>
    <lineage>
        <taxon>Bacteria</taxon>
        <taxon>Pseudomonadati</taxon>
        <taxon>Pseudomonadota</taxon>
        <taxon>Gammaproteobacteria</taxon>
        <taxon>Enterobacterales</taxon>
        <taxon>Thorselliaceae</taxon>
        <taxon>Thorsellia</taxon>
    </lineage>
</organism>
<evidence type="ECO:0000256" key="1">
    <source>
        <dbReference type="ARBA" id="ARBA00005054"/>
    </source>
</evidence>
<keyword evidence="3 4" id="KW-0658">Purine biosynthesis</keyword>
<comment type="similarity">
    <text evidence="4">Belongs to the GART family.</text>
</comment>
<dbReference type="SUPFAM" id="SSF53328">
    <property type="entry name" value="Formyltransferase"/>
    <property type="match status" value="1"/>
</dbReference>
<dbReference type="Proteomes" id="UP001589758">
    <property type="component" value="Unassembled WGS sequence"/>
</dbReference>
<keyword evidence="7" id="KW-1185">Reference proteome</keyword>
<dbReference type="Gene3D" id="3.40.50.170">
    <property type="entry name" value="Formyl transferase, N-terminal domain"/>
    <property type="match status" value="1"/>
</dbReference>
<dbReference type="InterPro" id="IPR004607">
    <property type="entry name" value="GART"/>
</dbReference>
<feature type="binding site" evidence="4">
    <location>
        <position position="77"/>
    </location>
    <ligand>
        <name>(6R)-10-formyltetrahydrofolate</name>
        <dbReference type="ChEBI" id="CHEBI:195366"/>
    </ligand>
</feature>
<name>A0ABV6CAQ1_9GAMM</name>
<comment type="catalytic activity">
    <reaction evidence="4">
        <text>N(1)-(5-phospho-beta-D-ribosyl)glycinamide + (6R)-10-formyltetrahydrofolate = N(2)-formyl-N(1)-(5-phospho-beta-D-ribosyl)glycinamide + (6S)-5,6,7,8-tetrahydrofolate + H(+)</text>
        <dbReference type="Rhea" id="RHEA:15053"/>
        <dbReference type="ChEBI" id="CHEBI:15378"/>
        <dbReference type="ChEBI" id="CHEBI:57453"/>
        <dbReference type="ChEBI" id="CHEBI:143788"/>
        <dbReference type="ChEBI" id="CHEBI:147286"/>
        <dbReference type="ChEBI" id="CHEBI:195366"/>
        <dbReference type="EC" id="2.1.2.2"/>
    </reaction>
</comment>
<dbReference type="EMBL" id="JBHLXE010000046">
    <property type="protein sequence ID" value="MFC0179341.1"/>
    <property type="molecule type" value="Genomic_DNA"/>
</dbReference>
<keyword evidence="2 4" id="KW-0808">Transferase</keyword>
<feature type="binding site" evidence="4">
    <location>
        <position position="119"/>
    </location>
    <ligand>
        <name>(6R)-10-formyltetrahydrofolate</name>
        <dbReference type="ChEBI" id="CHEBI:195366"/>
    </ligand>
</feature>
<dbReference type="PANTHER" id="PTHR43369">
    <property type="entry name" value="PHOSPHORIBOSYLGLYCINAMIDE FORMYLTRANSFERASE"/>
    <property type="match status" value="1"/>
</dbReference>
<comment type="caution">
    <text evidence="6">The sequence shown here is derived from an EMBL/GenBank/DDBJ whole genome shotgun (WGS) entry which is preliminary data.</text>
</comment>
<feature type="domain" description="Formyl transferase N-terminal" evidence="5">
    <location>
        <begin position="7"/>
        <end position="194"/>
    </location>
</feature>
<protein>
    <recommendedName>
        <fullName evidence="4">Phosphoribosylglycinamide formyltransferase</fullName>
        <ecNumber evidence="4">2.1.2.2</ecNumber>
    </recommendedName>
    <alternativeName>
        <fullName evidence="4">5'-phosphoribosylglycinamide transformylase</fullName>
    </alternativeName>
    <alternativeName>
        <fullName evidence="4">GAR transformylase</fullName>
        <shortName evidence="4">GART</shortName>
    </alternativeName>
</protein>
<reference evidence="6 7" key="1">
    <citation type="submission" date="2024-09" db="EMBL/GenBank/DDBJ databases">
        <authorList>
            <person name="Sun Q."/>
            <person name="Mori K."/>
        </authorList>
    </citation>
    <scope>NUCLEOTIDE SEQUENCE [LARGE SCALE GENOMIC DNA]</scope>
    <source>
        <strain evidence="6 7">CCM 8545</strain>
    </source>
</reference>
<dbReference type="CDD" id="cd08645">
    <property type="entry name" value="FMT_core_GART"/>
    <property type="match status" value="1"/>
</dbReference>
<dbReference type="RefSeq" id="WP_385876440.1">
    <property type="nucleotide sequence ID" value="NZ_JBHLXE010000046.1"/>
</dbReference>
<feature type="binding site" evidence="4">
    <location>
        <begin position="17"/>
        <end position="19"/>
    </location>
    <ligand>
        <name>N(1)-(5-phospho-beta-D-ribosyl)glycinamide</name>
        <dbReference type="ChEBI" id="CHEBI:143788"/>
    </ligand>
</feature>
<comment type="function">
    <text evidence="4">Catalyzes the transfer of a formyl group from 10-formyltetrahydrofolate to 5-phospho-ribosyl-glycinamide (GAR), producing 5-phospho-ribosyl-N-formylglycinamide (FGAR) and tetrahydrofolate.</text>
</comment>
<evidence type="ECO:0000313" key="6">
    <source>
        <dbReference type="EMBL" id="MFC0179341.1"/>
    </source>
</evidence>
<gene>
    <name evidence="4 6" type="primary">purN</name>
    <name evidence="6" type="ORF">ACFFIT_04400</name>
</gene>
<comment type="pathway">
    <text evidence="1 4">Purine metabolism; IMP biosynthesis via de novo pathway; N(2)-formyl-N(1)-(5-phospho-D-ribosyl)glycinamide from N(1)-(5-phospho-D-ribosyl)glycinamide (10-formyl THF route): step 1/1.</text>
</comment>
<evidence type="ECO:0000313" key="7">
    <source>
        <dbReference type="Proteomes" id="UP001589758"/>
    </source>
</evidence>
<dbReference type="InterPro" id="IPR002376">
    <property type="entry name" value="Formyl_transf_N"/>
</dbReference>
<dbReference type="Pfam" id="PF00551">
    <property type="entry name" value="Formyl_trans_N"/>
    <property type="match status" value="1"/>
</dbReference>
<accession>A0ABV6CAQ1</accession>
<dbReference type="PANTHER" id="PTHR43369:SF2">
    <property type="entry name" value="PHOSPHORIBOSYLGLYCINAMIDE FORMYLTRANSFERASE"/>
    <property type="match status" value="1"/>
</dbReference>
<feature type="site" description="Raises pKa of active site His" evidence="4">
    <location>
        <position position="157"/>
    </location>
</feature>
<evidence type="ECO:0000256" key="3">
    <source>
        <dbReference type="ARBA" id="ARBA00022755"/>
    </source>
</evidence>